<dbReference type="Gene3D" id="3.10.350.10">
    <property type="entry name" value="LysM domain"/>
    <property type="match status" value="1"/>
</dbReference>
<accession>A0A248UF38</accession>
<organism evidence="1 2">
    <name type="scientific">Ochrobactrum quorumnocens</name>
    <dbReference type="NCBI Taxonomy" id="271865"/>
    <lineage>
        <taxon>Bacteria</taxon>
        <taxon>Pseudomonadati</taxon>
        <taxon>Pseudomonadota</taxon>
        <taxon>Alphaproteobacteria</taxon>
        <taxon>Hyphomicrobiales</taxon>
        <taxon>Brucellaceae</taxon>
        <taxon>Brucella/Ochrobactrum group</taxon>
        <taxon>Ochrobactrum</taxon>
    </lineage>
</organism>
<evidence type="ECO:0000313" key="1">
    <source>
        <dbReference type="EMBL" id="ASV85286.1"/>
    </source>
</evidence>
<proteinExistence type="predicted"/>
<evidence type="ECO:0000313" key="2">
    <source>
        <dbReference type="Proteomes" id="UP000215256"/>
    </source>
</evidence>
<dbReference type="Proteomes" id="UP000215256">
    <property type="component" value="Chromosome 1"/>
</dbReference>
<dbReference type="InterPro" id="IPR036779">
    <property type="entry name" value="LysM_dom_sf"/>
</dbReference>
<name>A0A248UF38_9HYPH</name>
<dbReference type="EMBL" id="CP022604">
    <property type="protein sequence ID" value="ASV85286.1"/>
    <property type="molecule type" value="Genomic_DNA"/>
</dbReference>
<dbReference type="OrthoDB" id="8759063at2"/>
<dbReference type="RefSeq" id="WP_095447013.1">
    <property type="nucleotide sequence ID" value="NZ_CP022604.1"/>
</dbReference>
<dbReference type="KEGG" id="och:CES85_1638"/>
<dbReference type="Pfam" id="PF05489">
    <property type="entry name" value="Phage_tail_X"/>
    <property type="match status" value="1"/>
</dbReference>
<protein>
    <submittedName>
        <fullName evidence="1">Phage Tail Protein X family protein</fullName>
    </submittedName>
</protein>
<gene>
    <name evidence="1" type="ORF">CES85_1638</name>
</gene>
<reference evidence="1 2" key="1">
    <citation type="submission" date="2017-07" db="EMBL/GenBank/DDBJ databases">
        <title>Phylogenetic study on the rhizospheric bacterium Ochrobactrum sp. A44.</title>
        <authorList>
            <person name="Krzyzanowska D.M."/>
            <person name="Ossowicki A."/>
            <person name="Rajewska M."/>
            <person name="Maciag T."/>
            <person name="Kaczynski Z."/>
            <person name="Czerwicka M."/>
            <person name="Jafra S."/>
        </authorList>
    </citation>
    <scope>NUCLEOTIDE SEQUENCE [LARGE SCALE GENOMIC DNA]</scope>
    <source>
        <strain evidence="1 2">A44</strain>
    </source>
</reference>
<dbReference type="InterPro" id="IPR008861">
    <property type="entry name" value="GpX-like"/>
</dbReference>
<dbReference type="AlphaFoldDB" id="A0A248UF38"/>
<sequence>MSRTYTTIQGEMIDIICRKEYGDESGYVEQVLEANPGLAELPHKLPPGTVIRLPELNRADATPSIISLWD</sequence>